<feature type="region of interest" description="Disordered" evidence="1">
    <location>
        <begin position="60"/>
        <end position="88"/>
    </location>
</feature>
<keyword evidence="4" id="KW-1185">Reference proteome</keyword>
<dbReference type="GO" id="GO:0006952">
    <property type="term" value="P:defense response"/>
    <property type="evidence" value="ECO:0007669"/>
    <property type="project" value="InterPro"/>
</dbReference>
<protein>
    <submittedName>
        <fullName evidence="3">Resistance to phytophthora 1 isoform 1</fullName>
    </submittedName>
</protein>
<dbReference type="Proteomes" id="UP000026915">
    <property type="component" value="Chromosome 1"/>
</dbReference>
<dbReference type="InterPro" id="IPR044966">
    <property type="entry name" value="RPH1"/>
</dbReference>
<proteinExistence type="predicted"/>
<gene>
    <name evidence="3" type="ORF">TCM_004477</name>
</gene>
<feature type="transmembrane region" description="Helical" evidence="2">
    <location>
        <begin position="152"/>
        <end position="169"/>
    </location>
</feature>
<dbReference type="AlphaFoldDB" id="A0A061DXW6"/>
<accession>A0A061DXW6</accession>
<evidence type="ECO:0000313" key="4">
    <source>
        <dbReference type="Proteomes" id="UP000026915"/>
    </source>
</evidence>
<keyword evidence="2" id="KW-0812">Transmembrane</keyword>
<dbReference type="Gramene" id="EOX94863">
    <property type="protein sequence ID" value="EOX94863"/>
    <property type="gene ID" value="TCM_004477"/>
</dbReference>
<dbReference type="GO" id="GO:0009507">
    <property type="term" value="C:chloroplast"/>
    <property type="evidence" value="ECO:0000318"/>
    <property type="project" value="GO_Central"/>
</dbReference>
<evidence type="ECO:0000256" key="2">
    <source>
        <dbReference type="SAM" id="Phobius"/>
    </source>
</evidence>
<dbReference type="InParanoid" id="A0A061DXW6"/>
<dbReference type="STRING" id="3641.A0A061DXW6"/>
<evidence type="ECO:0000256" key="1">
    <source>
        <dbReference type="SAM" id="MobiDB-lite"/>
    </source>
</evidence>
<dbReference type="eggNOG" id="ENOG502QSK6">
    <property type="taxonomic scope" value="Eukaryota"/>
</dbReference>
<organism evidence="3 4">
    <name type="scientific">Theobroma cacao</name>
    <name type="common">Cacao</name>
    <name type="synonym">Cocoa</name>
    <dbReference type="NCBI Taxonomy" id="3641"/>
    <lineage>
        <taxon>Eukaryota</taxon>
        <taxon>Viridiplantae</taxon>
        <taxon>Streptophyta</taxon>
        <taxon>Embryophyta</taxon>
        <taxon>Tracheophyta</taxon>
        <taxon>Spermatophyta</taxon>
        <taxon>Magnoliopsida</taxon>
        <taxon>eudicotyledons</taxon>
        <taxon>Gunneridae</taxon>
        <taxon>Pentapetalae</taxon>
        <taxon>rosids</taxon>
        <taxon>malvids</taxon>
        <taxon>Malvales</taxon>
        <taxon>Malvaceae</taxon>
        <taxon>Byttnerioideae</taxon>
        <taxon>Theobroma</taxon>
    </lineage>
</organism>
<dbReference type="FunCoup" id="A0A061DXW6">
    <property type="interactions" value="1559"/>
</dbReference>
<sequence length="229" mass="25782">MYSLISTPLCNFGVSKFPLPTSFNFSYNNNPRFLSCRKALQIHANAANEVDRQIETVQEEPKEENLVAEPQNESNNISSTSSPSTAPLDKDLKKVLQKTAATFAPRASTATKNPAVPGTALYTVFEVQGYVSMLLGGALSFNLIFPSNEPDIWRLMGMWSIWMFTIPSLRARDCSKNEKEALNYLFLIVPLLNVTIPFFWKSFAIVWSADTIAFFAMYAWKVGWLQKTE</sequence>
<feature type="transmembrane region" description="Helical" evidence="2">
    <location>
        <begin position="206"/>
        <end position="225"/>
    </location>
</feature>
<keyword evidence="2" id="KW-1133">Transmembrane helix</keyword>
<feature type="compositionally biased region" description="Low complexity" evidence="1">
    <location>
        <begin position="74"/>
        <end position="85"/>
    </location>
</feature>
<evidence type="ECO:0000313" key="3">
    <source>
        <dbReference type="EMBL" id="EOX94863.1"/>
    </source>
</evidence>
<dbReference type="HOGENOM" id="CLU_082560_1_0_1"/>
<dbReference type="PANTHER" id="PTHR36359:SF1">
    <property type="entry name" value="PROTEIN RESISTANCE TO PHYTOPHTHORA 1, CHLOROPLASTIC"/>
    <property type="match status" value="1"/>
</dbReference>
<name>A0A061DXW6_THECC</name>
<feature type="transmembrane region" description="Helical" evidence="2">
    <location>
        <begin position="181"/>
        <end position="200"/>
    </location>
</feature>
<dbReference type="PANTHER" id="PTHR36359">
    <property type="entry name" value="PROTEIN RESISTANCE TO PHYTOPHTHORA 1, CHLOROPLASTIC"/>
    <property type="match status" value="1"/>
</dbReference>
<keyword evidence="2" id="KW-0472">Membrane</keyword>
<dbReference type="OMA" id="ILPFYWR"/>
<dbReference type="EMBL" id="CM001879">
    <property type="protein sequence ID" value="EOX94863.1"/>
    <property type="molecule type" value="Genomic_DNA"/>
</dbReference>
<reference evidence="3 4" key="1">
    <citation type="journal article" date="2013" name="Genome Biol.">
        <title>The genome sequence of the most widely cultivated cacao type and its use to identify candidate genes regulating pod color.</title>
        <authorList>
            <person name="Motamayor J.C."/>
            <person name="Mockaitis K."/>
            <person name="Schmutz J."/>
            <person name="Haiminen N."/>
            <person name="Iii D.L."/>
            <person name="Cornejo O."/>
            <person name="Findley S.D."/>
            <person name="Zheng P."/>
            <person name="Utro F."/>
            <person name="Royaert S."/>
            <person name="Saski C."/>
            <person name="Jenkins J."/>
            <person name="Podicheti R."/>
            <person name="Zhao M."/>
            <person name="Scheffler B.E."/>
            <person name="Stack J.C."/>
            <person name="Feltus F.A."/>
            <person name="Mustiga G.M."/>
            <person name="Amores F."/>
            <person name="Phillips W."/>
            <person name="Marelli J.P."/>
            <person name="May G.D."/>
            <person name="Shapiro H."/>
            <person name="Ma J."/>
            <person name="Bustamante C.D."/>
            <person name="Schnell R.J."/>
            <person name="Main D."/>
            <person name="Gilbert D."/>
            <person name="Parida L."/>
            <person name="Kuhn D.N."/>
        </authorList>
    </citation>
    <scope>NUCLEOTIDE SEQUENCE [LARGE SCALE GENOMIC DNA]</scope>
    <source>
        <strain evidence="4">cv. Matina 1-6</strain>
    </source>
</reference>